<dbReference type="InterPro" id="IPR012467">
    <property type="entry name" value="DUF1684"/>
</dbReference>
<reference evidence="1 2" key="1">
    <citation type="submission" date="2018-02" db="EMBL/GenBank/DDBJ databases">
        <title>Genomic analysis of the strain RR4-38 isolated from a seawater recirculating aquaculture system.</title>
        <authorList>
            <person name="Kim Y.-S."/>
            <person name="Jang Y.H."/>
            <person name="Kim K.-H."/>
        </authorList>
    </citation>
    <scope>NUCLEOTIDE SEQUENCE [LARGE SCALE GENOMIC DNA]</scope>
    <source>
        <strain evidence="1 2">RR4-38</strain>
    </source>
</reference>
<dbReference type="PANTHER" id="PTHR41913">
    <property type="entry name" value="DUF1684 DOMAIN-CONTAINING PROTEIN"/>
    <property type="match status" value="1"/>
</dbReference>
<dbReference type="Pfam" id="PF07920">
    <property type="entry name" value="DUF1684"/>
    <property type="match status" value="1"/>
</dbReference>
<evidence type="ECO:0000313" key="1">
    <source>
        <dbReference type="EMBL" id="AVI52386.1"/>
    </source>
</evidence>
<dbReference type="AlphaFoldDB" id="A0A2S0I0J2"/>
<accession>A0A2S0I0J2</accession>
<evidence type="ECO:0008006" key="3">
    <source>
        <dbReference type="Google" id="ProtNLM"/>
    </source>
</evidence>
<dbReference type="Proteomes" id="UP000238442">
    <property type="component" value="Chromosome"/>
</dbReference>
<protein>
    <recommendedName>
        <fullName evidence="3">DUF1684 domain-containing protein</fullName>
    </recommendedName>
</protein>
<dbReference type="OrthoDB" id="5493262at2"/>
<proteinExistence type="predicted"/>
<dbReference type="EMBL" id="CP027062">
    <property type="protein sequence ID" value="AVI52386.1"/>
    <property type="molecule type" value="Genomic_DNA"/>
</dbReference>
<evidence type="ECO:0000313" key="2">
    <source>
        <dbReference type="Proteomes" id="UP000238442"/>
    </source>
</evidence>
<dbReference type="PANTHER" id="PTHR41913:SF1">
    <property type="entry name" value="DUF1684 DOMAIN-CONTAINING PROTEIN"/>
    <property type="match status" value="1"/>
</dbReference>
<name>A0A2S0I0J2_9FLAO</name>
<organism evidence="1 2">
    <name type="scientific">Pukyongia salina</name>
    <dbReference type="NCBI Taxonomy" id="2094025"/>
    <lineage>
        <taxon>Bacteria</taxon>
        <taxon>Pseudomonadati</taxon>
        <taxon>Bacteroidota</taxon>
        <taxon>Flavobacteriia</taxon>
        <taxon>Flavobacteriales</taxon>
        <taxon>Flavobacteriaceae</taxon>
        <taxon>Pukyongia</taxon>
    </lineage>
</organism>
<sequence length="167" mass="18952">MFKDPARTPLTKEGLATFKMLDYYPIDLGYRVKAKIVRTPGEEPFLLRTNTDRLPEYVKFGEAHFSLYNRDLVLNLYRSTESEDGSGMSNTLFVPFTDLTSGDGSYGGGRYLEFPIPAGDTMIIDFNMAFNPYCVYNENYSCPITPRENDLFVRIEAGMKDFKGSGK</sequence>
<gene>
    <name evidence="1" type="ORF">C5O00_09350</name>
</gene>
<keyword evidence="2" id="KW-1185">Reference proteome</keyword>
<dbReference type="KEGG" id="aue:C5O00_09350"/>